<proteinExistence type="predicted"/>
<feature type="domain" description="UspA" evidence="1">
    <location>
        <begin position="9"/>
        <end position="71"/>
    </location>
</feature>
<gene>
    <name evidence="2" type="ORF">S01H1_11988</name>
</gene>
<dbReference type="Pfam" id="PF00582">
    <property type="entry name" value="Usp"/>
    <property type="match status" value="1"/>
</dbReference>
<evidence type="ECO:0000259" key="1">
    <source>
        <dbReference type="Pfam" id="PF00582"/>
    </source>
</evidence>
<dbReference type="InterPro" id="IPR006016">
    <property type="entry name" value="UspA"/>
</dbReference>
<dbReference type="Gene3D" id="3.40.50.620">
    <property type="entry name" value="HUPs"/>
    <property type="match status" value="1"/>
</dbReference>
<dbReference type="SUPFAM" id="SSF52402">
    <property type="entry name" value="Adenine nucleotide alpha hydrolases-like"/>
    <property type="match status" value="1"/>
</dbReference>
<accession>X0T8D6</accession>
<evidence type="ECO:0000313" key="2">
    <source>
        <dbReference type="EMBL" id="GAF83586.1"/>
    </source>
</evidence>
<protein>
    <recommendedName>
        <fullName evidence="1">UspA domain-containing protein</fullName>
    </recommendedName>
</protein>
<dbReference type="AlphaFoldDB" id="X0T8D6"/>
<comment type="caution">
    <text evidence="2">The sequence shown here is derived from an EMBL/GenBank/DDBJ whole genome shotgun (WGS) entry which is preliminary data.</text>
</comment>
<organism evidence="2">
    <name type="scientific">marine sediment metagenome</name>
    <dbReference type="NCBI Taxonomy" id="412755"/>
    <lineage>
        <taxon>unclassified sequences</taxon>
        <taxon>metagenomes</taxon>
        <taxon>ecological metagenomes</taxon>
    </lineage>
</organism>
<feature type="non-terminal residue" evidence="2">
    <location>
        <position position="1"/>
    </location>
</feature>
<dbReference type="EMBL" id="BARS01006132">
    <property type="protein sequence ID" value="GAF83586.1"/>
    <property type="molecule type" value="Genomic_DNA"/>
</dbReference>
<dbReference type="CDD" id="cd00293">
    <property type="entry name" value="USP-like"/>
    <property type="match status" value="1"/>
</dbReference>
<dbReference type="InterPro" id="IPR014729">
    <property type="entry name" value="Rossmann-like_a/b/a_fold"/>
</dbReference>
<name>X0T8D6_9ZZZZ</name>
<reference evidence="2" key="1">
    <citation type="journal article" date="2014" name="Front. Microbiol.">
        <title>High frequency of phylogenetically diverse reductive dehalogenase-homologous genes in deep subseafloor sedimentary metagenomes.</title>
        <authorList>
            <person name="Kawai M."/>
            <person name="Futagami T."/>
            <person name="Toyoda A."/>
            <person name="Takaki Y."/>
            <person name="Nishi S."/>
            <person name="Hori S."/>
            <person name="Arai W."/>
            <person name="Tsubouchi T."/>
            <person name="Morono Y."/>
            <person name="Uchiyama I."/>
            <person name="Ito T."/>
            <person name="Fujiyama A."/>
            <person name="Inagaki F."/>
            <person name="Takami H."/>
        </authorList>
    </citation>
    <scope>NUCLEOTIDE SEQUENCE</scope>
    <source>
        <strain evidence="2">Expedition CK06-06</strain>
    </source>
</reference>
<sequence length="79" mass="8653">LKKAKEILQKAGFDEKNITIKLSNRKKGVARDIIDEAHSGYDTVVMGKRGLSGIKEFFLGSVSQKVLHGAKDLSVLLVN</sequence>